<dbReference type="SUPFAM" id="SSF47384">
    <property type="entry name" value="Homodimeric domain of signal transducing histidine kinase"/>
    <property type="match status" value="1"/>
</dbReference>
<organism evidence="4 5">
    <name type="scientific">Serratia liquefaciens</name>
    <dbReference type="NCBI Taxonomy" id="614"/>
    <lineage>
        <taxon>Bacteria</taxon>
        <taxon>Pseudomonadati</taxon>
        <taxon>Pseudomonadota</taxon>
        <taxon>Gammaproteobacteria</taxon>
        <taxon>Enterobacterales</taxon>
        <taxon>Yersiniaceae</taxon>
        <taxon>Serratia</taxon>
    </lineage>
</organism>
<evidence type="ECO:0000313" key="5">
    <source>
        <dbReference type="Proteomes" id="UP000317572"/>
    </source>
</evidence>
<sequence length="439" mass="49739">MFKIMGWLALALLSSGGLTAYFLQQQYEEKSADFRILYRDVTVKLSQHDAIIPLLPASQYSREVQRIFPQIIHWRSHPGIEPRRLIVVEQNGRYWLNAGNQSLLIDLNQLMNELVGENGFRHLVVRWNGQTLFERGAAQASYYWQWEKVIASQSQPFVLAAGDDPNWATLPWPLILSPALFWGLVLYLINQYRTNRRRRDIADLRAHYAEITRLNTLGELTAGIVHELNQPLTAILSYNQTALRLVRQQHTEQLPQLLEAAVVQIKRTDALLQQFRQKLTSERVDYQPVALGALWARVRTLLDNEIRGNKVKINSSIPDNLPRLFAPPLWIEQILHNIASNAIQAQENNAVGTAWINLAATATDEGIALTLTDGGPGLSEQALQHVFMPFFTTRAQGIGLGMALTDTLIQRLNGTIEATNIVGQGACFRLWLPIHPEER</sequence>
<dbReference type="GO" id="GO:0000155">
    <property type="term" value="F:phosphorelay sensor kinase activity"/>
    <property type="evidence" value="ECO:0007669"/>
    <property type="project" value="InterPro"/>
</dbReference>
<dbReference type="SMART" id="SM00388">
    <property type="entry name" value="HisKA"/>
    <property type="match status" value="1"/>
</dbReference>
<dbReference type="Gene3D" id="1.10.287.130">
    <property type="match status" value="1"/>
</dbReference>
<gene>
    <name evidence="4" type="ORF">EGO53_16235</name>
</gene>
<dbReference type="InterPro" id="IPR003661">
    <property type="entry name" value="HisK_dim/P_dom"/>
</dbReference>
<reference evidence="4 5" key="1">
    <citation type="submission" date="2018-11" db="EMBL/GenBank/DDBJ databases">
        <title>The first complete genome of Serratia liquefaciens isolated from metalophyte plant revel distinctness adaptive mechanisms in an extreme habitat.</title>
        <authorList>
            <person name="Caneschi W.L."/>
            <person name="Sanchez A.B."/>
            <person name="Felestrino E.B."/>
            <person name="Assis R.A.B."/>
            <person name="Lemes C.G.C."/>
            <person name="Cordeiro I.F."/>
            <person name="Fonseca N.P."/>
            <person name="Villa M."/>
            <person name="Vieira I.T."/>
            <person name="Moraes L.A."/>
            <person name="Kamino L.H.Y."/>
            <person name="do Carmo F."/>
            <person name="Garcia C.M."/>
            <person name="Almeida N.F."/>
            <person name="Silva R.S."/>
            <person name="Ferro J.A."/>
            <person name="Ferro M.I.T."/>
            <person name="Varani A.M."/>
            <person name="Ferreira R.M."/>
            <person name="dos Santos V.L."/>
            <person name="Silva U.C."/>
            <person name="Setubal J.C."/>
            <person name="Moreira L.M."/>
        </authorList>
    </citation>
    <scope>NUCLEOTIDE SEQUENCE [LARGE SCALE GENOMIC DNA]</scope>
    <source>
        <strain evidence="4 5">FG3</strain>
    </source>
</reference>
<dbReference type="PROSITE" id="PS50109">
    <property type="entry name" value="HIS_KIN"/>
    <property type="match status" value="1"/>
</dbReference>
<dbReference type="CDD" id="cd00082">
    <property type="entry name" value="HisKA"/>
    <property type="match status" value="1"/>
</dbReference>
<dbReference type="InterPro" id="IPR003594">
    <property type="entry name" value="HATPase_dom"/>
</dbReference>
<dbReference type="SMART" id="SM00387">
    <property type="entry name" value="HATPase_c"/>
    <property type="match status" value="1"/>
</dbReference>
<dbReference type="AlphaFoldDB" id="A0A515CYL9"/>
<evidence type="ECO:0000256" key="2">
    <source>
        <dbReference type="ARBA" id="ARBA00012438"/>
    </source>
</evidence>
<evidence type="ECO:0000256" key="1">
    <source>
        <dbReference type="ARBA" id="ARBA00000085"/>
    </source>
</evidence>
<keyword evidence="4" id="KW-0808">Transferase</keyword>
<dbReference type="InterPro" id="IPR036890">
    <property type="entry name" value="HATPase_C_sf"/>
</dbReference>
<dbReference type="Gene3D" id="3.30.565.10">
    <property type="entry name" value="Histidine kinase-like ATPase, C-terminal domain"/>
    <property type="match status" value="1"/>
</dbReference>
<dbReference type="EMBL" id="CP033893">
    <property type="protein sequence ID" value="QDL33257.1"/>
    <property type="molecule type" value="Genomic_DNA"/>
</dbReference>
<dbReference type="Pfam" id="PF00512">
    <property type="entry name" value="HisKA"/>
    <property type="match status" value="1"/>
</dbReference>
<dbReference type="PANTHER" id="PTHR43547:SF2">
    <property type="entry name" value="HYBRID SIGNAL TRANSDUCTION HISTIDINE KINASE C"/>
    <property type="match status" value="1"/>
</dbReference>
<dbReference type="InterPro" id="IPR005467">
    <property type="entry name" value="His_kinase_dom"/>
</dbReference>
<dbReference type="SUPFAM" id="SSF55874">
    <property type="entry name" value="ATPase domain of HSP90 chaperone/DNA topoisomerase II/histidine kinase"/>
    <property type="match status" value="1"/>
</dbReference>
<dbReference type="InterPro" id="IPR036097">
    <property type="entry name" value="HisK_dim/P_sf"/>
</dbReference>
<proteinExistence type="predicted"/>
<protein>
    <recommendedName>
        <fullName evidence="2">histidine kinase</fullName>
        <ecNumber evidence="2">2.7.13.3</ecNumber>
    </recommendedName>
</protein>
<comment type="catalytic activity">
    <reaction evidence="1">
        <text>ATP + protein L-histidine = ADP + protein N-phospho-L-histidine.</text>
        <dbReference type="EC" id="2.7.13.3"/>
    </reaction>
</comment>
<keyword evidence="3" id="KW-0597">Phosphoprotein</keyword>
<name>A0A515CYL9_SERLI</name>
<dbReference type="PRINTS" id="PR00344">
    <property type="entry name" value="BCTRLSENSOR"/>
</dbReference>
<dbReference type="STRING" id="614.XJ20_17085"/>
<dbReference type="Proteomes" id="UP000317572">
    <property type="component" value="Chromosome"/>
</dbReference>
<dbReference type="Pfam" id="PF02518">
    <property type="entry name" value="HATPase_c"/>
    <property type="match status" value="1"/>
</dbReference>
<evidence type="ECO:0000256" key="3">
    <source>
        <dbReference type="ARBA" id="ARBA00022553"/>
    </source>
</evidence>
<dbReference type="EC" id="2.7.13.3" evidence="2"/>
<accession>A0A515CYL9</accession>
<dbReference type="InterPro" id="IPR004358">
    <property type="entry name" value="Sig_transdc_His_kin-like_C"/>
</dbReference>
<evidence type="ECO:0000313" key="4">
    <source>
        <dbReference type="EMBL" id="QDL33257.1"/>
    </source>
</evidence>
<dbReference type="PANTHER" id="PTHR43547">
    <property type="entry name" value="TWO-COMPONENT HISTIDINE KINASE"/>
    <property type="match status" value="1"/>
</dbReference>
<keyword evidence="4" id="KW-0418">Kinase</keyword>
<dbReference type="RefSeq" id="WP_046374216.1">
    <property type="nucleotide sequence ID" value="NZ_CAMIQN010000001.1"/>
</dbReference>